<gene>
    <name evidence="5" type="ORF">BG006_008977</name>
</gene>
<evidence type="ECO:0000259" key="3">
    <source>
        <dbReference type="Pfam" id="PF23024"/>
    </source>
</evidence>
<feature type="domain" description="AMP-binding enzyme C-terminal" evidence="3">
    <location>
        <begin position="1442"/>
        <end position="1547"/>
    </location>
</feature>
<accession>A0A9P5VQ62</accession>
<feature type="domain" description="AMP-dependent synthetase/ligase" evidence="2">
    <location>
        <begin position="944"/>
        <end position="1354"/>
    </location>
</feature>
<feature type="compositionally biased region" description="Low complexity" evidence="1">
    <location>
        <begin position="1648"/>
        <end position="1695"/>
    </location>
</feature>
<keyword evidence="6" id="KW-1185">Reference proteome</keyword>
<protein>
    <submittedName>
        <fullName evidence="5">Uncharacterized protein</fullName>
    </submittedName>
</protein>
<proteinExistence type="predicted"/>
<dbReference type="SUPFAM" id="SSF56801">
    <property type="entry name" value="Acetyl-CoA synthetase-like"/>
    <property type="match status" value="2"/>
</dbReference>
<organism evidence="5 6">
    <name type="scientific">Podila minutissima</name>
    <dbReference type="NCBI Taxonomy" id="64525"/>
    <lineage>
        <taxon>Eukaryota</taxon>
        <taxon>Fungi</taxon>
        <taxon>Fungi incertae sedis</taxon>
        <taxon>Mucoromycota</taxon>
        <taxon>Mortierellomycotina</taxon>
        <taxon>Mortierellomycetes</taxon>
        <taxon>Mortierellales</taxon>
        <taxon>Mortierellaceae</taxon>
        <taxon>Podila</taxon>
    </lineage>
</organism>
<feature type="compositionally biased region" description="Low complexity" evidence="1">
    <location>
        <begin position="1586"/>
        <end position="1611"/>
    </location>
</feature>
<name>A0A9P5VQ62_9FUNG</name>
<feature type="compositionally biased region" description="Low complexity" evidence="1">
    <location>
        <begin position="390"/>
        <end position="407"/>
    </location>
</feature>
<dbReference type="Proteomes" id="UP000696485">
    <property type="component" value="Unassembled WGS sequence"/>
</dbReference>
<reference evidence="5" key="1">
    <citation type="journal article" date="2020" name="Fungal Divers.">
        <title>Resolving the Mortierellaceae phylogeny through synthesis of multi-gene phylogenetics and phylogenomics.</title>
        <authorList>
            <person name="Vandepol N."/>
            <person name="Liber J."/>
            <person name="Desiro A."/>
            <person name="Na H."/>
            <person name="Kennedy M."/>
            <person name="Barry K."/>
            <person name="Grigoriev I.V."/>
            <person name="Miller A.N."/>
            <person name="O'Donnell K."/>
            <person name="Stajich J.E."/>
            <person name="Bonito G."/>
        </authorList>
    </citation>
    <scope>NUCLEOTIDE SEQUENCE</scope>
    <source>
        <strain evidence="5">NVP1</strain>
    </source>
</reference>
<evidence type="ECO:0000259" key="4">
    <source>
        <dbReference type="Pfam" id="PF24919"/>
    </source>
</evidence>
<feature type="domain" description="Meiotically up-regulated gene 62 protein-like alpha-beta" evidence="4">
    <location>
        <begin position="733"/>
        <end position="872"/>
    </location>
</feature>
<dbReference type="Pfam" id="PF00501">
    <property type="entry name" value="AMP-binding"/>
    <property type="match status" value="2"/>
</dbReference>
<evidence type="ECO:0000313" key="5">
    <source>
        <dbReference type="EMBL" id="KAF9336356.1"/>
    </source>
</evidence>
<evidence type="ECO:0000259" key="2">
    <source>
        <dbReference type="Pfam" id="PF00501"/>
    </source>
</evidence>
<dbReference type="Pfam" id="PF23024">
    <property type="entry name" value="AMP-dom_DIP2-like"/>
    <property type="match status" value="1"/>
</dbReference>
<dbReference type="InterPro" id="IPR042099">
    <property type="entry name" value="ANL_N_sf"/>
</dbReference>
<evidence type="ECO:0000256" key="1">
    <source>
        <dbReference type="SAM" id="MobiDB-lite"/>
    </source>
</evidence>
<sequence>MASLSINTRNHVRSTSGEMINLPHTHYQLPRGATSMSNLRENTYPPPPNRPIGLAHDLHHRPGPRPMMERFGPPPPGAGGPPPHGPAYDDMYRRARPKNFQHIPVSPPVMNDMPWRPQNNLPNIERPEINVEELAGKQMLPLEPRSILEQAVDDLTMTPMSRFLNLMDLLRFRGLYMANAKAFSVVDVKGRETSSWTWEKLHGRAEKISQTILEKTQLRRGSRVALVYRKSEIVDFLAAFYGCMMAGMTAVPINVIEEFAEMTYILSYTKAELALTTEYNHKALSKDLSMHKGVDWPLGVTWWKTDTLGSWHPKKKEGWPDIELPDLAYIEYSKAPNGELKGVAVSHRTMLSQCHAIKQSLGANPVRHANANVNANAPSSPTPFSARSNTAPAEPKTPTTPTHPASPSRRASTTVDGKKTDVVLSWLEPRQQVGLVLGGLLGVYRGSHTVFIHSGVTDTPGLWAHCAQRYRATLALGDYEGVRELLRFRPLDGAKRDIQTLSCLETFLIDALMVRPMLDMQFANEFLADLGVPSPQSVVVPMSSLPEHGGMILSMRDHLVFPRGADVIDFGFEYEMPRGPVSEPGTKRRPQGYAPSSNTICHYLLDRGALKSNVIQVLATGEEALSRASERGVVLVGAFGYAMPRATLAVVDPETTALCQPNRVGEIWVDSPSIAFGFWELPKHSQSIFHALPLIVPVDTMIPEVYDPVPAGFLRTGLLGGLIEGRVVVFGLYEDRIQQEIVDLVHPEIVEFDYHYTGDLSNTILDRIVGFTACISFGCFVNNEHLPVICAETPRSQRGDLVKLADFAKQAMLDYHGLRLYCIAVAPTGSLPRAFKNGKRVLHPVLCRKMFEMGRLRLVHIHTSVDDTIFNISFGDDTTGGIWGVDALAVREAALPSHARMVQFSCCDYPKEVLDEKSKINLSHFTSLPEILVWRSVVNQEEMAFVGVDARGKETKGFSFRKFGTKVVSIANYIEKRGGFKAGDRVVLLFPNGVEFAATVYACWFLGLVPIPVQMPEPTRLHEDIGLLMGLLAELTTSNLIGNQATEELMKQKTTMIHVKANIGPRQDTSLPTVFNVSKAPKMTKNLGKESGYSAPPSNSLLRTAPAMVFVHYSTDMRRTLVKVSHAALMAQCRAQKVQCRFKTGRPILSCWKNFSSLGLLYSCALGVYVGAPTAMIQYSDFSASPHLYFEALEKHGIRDALLSHAMLEQAFSVPESITPMSFNFTGIKNFLVSSEGRPRIDISHSIERRFAQSRLEKTVINTMFGHMINPMVTTRAYMNIEPVRLHLSLKSLRRGTVQITTEQEDPTGIWVEDSGIPVCGTTVAIVNPETREICLSREIGEIWVSSDANVQSYQGAAREHVGQSLSNASPLSVEASNGDKSGESASPSDMNSRYNVTIAGGDARINYVRTGEIGFLWNYSKESFNGGKPTSLLFVLGSIGETFEVNGLMHFPKDIEATIEKSHPNIAPNGSIVFQADQAVVCVVQVRQPDVTTVNMTMSVMHQVLEKHQFMPDVIAMVGEGVLTKNRHGEKQRGKMLSLFMSAKMPLLYIHYPRGSLPKSVPEQMQPAPMTPIGRGAGAPNYMPSSSSQTEKPSSIRSNRSTTSRTSMASMRSVRSFIGTMFNNLKASNHVNGSGAYPAGYSHHSHGSSTSIGGLHGSRPGSGSSVKLSPSSFTGILPPSSSGGPSTLSNASSSYFGDHGSNSNNQSCDSPSPLSATLTASPRSCTSNSTAVTSSQTIIAASNGTSLSSATASSPVASSSTPAVTVSPALAPVAGPVLSPPVVIAGTHPVVTVSVIQDPSSDGGAGKKSEAIVVNTNTVEAMEFP</sequence>
<feature type="region of interest" description="Disordered" evidence="1">
    <location>
        <begin position="1369"/>
        <end position="1393"/>
    </location>
</feature>
<dbReference type="GO" id="GO:0005829">
    <property type="term" value="C:cytosol"/>
    <property type="evidence" value="ECO:0007669"/>
    <property type="project" value="TreeGrafter"/>
</dbReference>
<feature type="region of interest" description="Disordered" evidence="1">
    <location>
        <begin position="1642"/>
        <end position="1735"/>
    </location>
</feature>
<comment type="caution">
    <text evidence="5">The sequence shown here is derived from an EMBL/GenBank/DDBJ whole genome shotgun (WGS) entry which is preliminary data.</text>
</comment>
<dbReference type="PANTHER" id="PTHR22754:SF32">
    <property type="entry name" value="DISCO-INTERACTING PROTEIN 2"/>
    <property type="match status" value="1"/>
</dbReference>
<dbReference type="InterPro" id="IPR045851">
    <property type="entry name" value="AMP-bd_C_sf"/>
</dbReference>
<dbReference type="InterPro" id="IPR025110">
    <property type="entry name" value="AMP-bd_C"/>
</dbReference>
<dbReference type="InterPro" id="IPR056881">
    <property type="entry name" value="Mug62_dom"/>
</dbReference>
<dbReference type="Gene3D" id="3.40.50.12780">
    <property type="entry name" value="N-terminal domain of ligase-like"/>
    <property type="match status" value="3"/>
</dbReference>
<feature type="region of interest" description="Disordered" evidence="1">
    <location>
        <begin position="1561"/>
        <end position="1611"/>
    </location>
</feature>
<dbReference type="Gene3D" id="3.30.300.30">
    <property type="match status" value="2"/>
</dbReference>
<dbReference type="PANTHER" id="PTHR22754">
    <property type="entry name" value="DISCO-INTERACTING PROTEIN 2 DIP2 -RELATED"/>
    <property type="match status" value="1"/>
</dbReference>
<feature type="region of interest" description="Disordered" evidence="1">
    <location>
        <begin position="371"/>
        <end position="416"/>
    </location>
</feature>
<dbReference type="Pfam" id="PF24919">
    <property type="entry name" value="Mug62"/>
    <property type="match status" value="1"/>
</dbReference>
<feature type="domain" description="AMP-dependent synthetase/ligase" evidence="2">
    <location>
        <begin position="187"/>
        <end position="358"/>
    </location>
</feature>
<dbReference type="EMBL" id="JAAAUY010000063">
    <property type="protein sequence ID" value="KAF9336356.1"/>
    <property type="molecule type" value="Genomic_DNA"/>
</dbReference>
<evidence type="ECO:0000313" key="6">
    <source>
        <dbReference type="Proteomes" id="UP000696485"/>
    </source>
</evidence>
<dbReference type="InterPro" id="IPR000873">
    <property type="entry name" value="AMP-dep_synth/lig_dom"/>
</dbReference>
<feature type="compositionally biased region" description="Polar residues" evidence="1">
    <location>
        <begin position="1701"/>
        <end position="1735"/>
    </location>
</feature>